<dbReference type="InterPro" id="IPR019979">
    <property type="entry name" value="Ribosomal_uS17_CS"/>
</dbReference>
<sequence>MEKHPRTLEGTVASNKMQKTAVVLVSRLKKNPKYLKYEKRSTKFKVHDEDNSLKVGDVVKIQETRPLSKDKRWKVVEVLESKGNTAVTEEE</sequence>
<dbReference type="InterPro" id="IPR019984">
    <property type="entry name" value="Ribosomal_uS17_bact/chlr"/>
</dbReference>
<reference evidence="8" key="1">
    <citation type="submission" date="2020-07" db="EMBL/GenBank/DDBJ databases">
        <title>Huge and variable diversity of episymbiotic CPR bacteria and DPANN archaea in groundwater ecosystems.</title>
        <authorList>
            <person name="He C.Y."/>
            <person name="Keren R."/>
            <person name="Whittaker M."/>
            <person name="Farag I.F."/>
            <person name="Doudna J."/>
            <person name="Cate J.H.D."/>
            <person name="Banfield J.F."/>
        </authorList>
    </citation>
    <scope>NUCLEOTIDE SEQUENCE</scope>
    <source>
        <strain evidence="8">NC_groundwater_972_Pr1_S-0.2um_49_27</strain>
    </source>
</reference>
<dbReference type="NCBIfam" id="TIGR03635">
    <property type="entry name" value="uS17_bact"/>
    <property type="match status" value="1"/>
</dbReference>
<dbReference type="InterPro" id="IPR012340">
    <property type="entry name" value="NA-bd_OB-fold"/>
</dbReference>
<dbReference type="GO" id="GO:0006412">
    <property type="term" value="P:translation"/>
    <property type="evidence" value="ECO:0007669"/>
    <property type="project" value="UniProtKB-UniRule"/>
</dbReference>
<keyword evidence="4 6" id="KW-0689">Ribosomal protein</keyword>
<comment type="caution">
    <text evidence="8">The sequence shown here is derived from an EMBL/GenBank/DDBJ whole genome shotgun (WGS) entry which is preliminary data.</text>
</comment>
<organism evidence="8 9">
    <name type="scientific">Candidatus Sungiibacteriota bacterium</name>
    <dbReference type="NCBI Taxonomy" id="2750080"/>
    <lineage>
        <taxon>Bacteria</taxon>
        <taxon>Candidatus Sungiibacteriota</taxon>
    </lineage>
</organism>
<dbReference type="PANTHER" id="PTHR10744:SF1">
    <property type="entry name" value="SMALL RIBOSOMAL SUBUNIT PROTEIN US17M"/>
    <property type="match status" value="1"/>
</dbReference>
<evidence type="ECO:0000256" key="6">
    <source>
        <dbReference type="HAMAP-Rule" id="MF_01345"/>
    </source>
</evidence>
<evidence type="ECO:0000256" key="7">
    <source>
        <dbReference type="RuleBase" id="RU003872"/>
    </source>
</evidence>
<dbReference type="InterPro" id="IPR000266">
    <property type="entry name" value="Ribosomal_uS17"/>
</dbReference>
<evidence type="ECO:0000313" key="9">
    <source>
        <dbReference type="Proteomes" id="UP000808388"/>
    </source>
</evidence>
<dbReference type="PANTHER" id="PTHR10744">
    <property type="entry name" value="40S RIBOSOMAL PROTEIN S11 FAMILY MEMBER"/>
    <property type="match status" value="1"/>
</dbReference>
<dbReference type="EMBL" id="JACQCQ010000008">
    <property type="protein sequence ID" value="MBI3627510.1"/>
    <property type="molecule type" value="Genomic_DNA"/>
</dbReference>
<evidence type="ECO:0000256" key="5">
    <source>
        <dbReference type="ARBA" id="ARBA00023274"/>
    </source>
</evidence>
<dbReference type="Pfam" id="PF00366">
    <property type="entry name" value="Ribosomal_S17"/>
    <property type="match status" value="1"/>
</dbReference>
<comment type="similarity">
    <text evidence="1 6 7">Belongs to the universal ribosomal protein uS17 family.</text>
</comment>
<evidence type="ECO:0000256" key="3">
    <source>
        <dbReference type="ARBA" id="ARBA00022884"/>
    </source>
</evidence>
<keyword evidence="5 6" id="KW-0687">Ribonucleoprotein</keyword>
<protein>
    <recommendedName>
        <fullName evidence="6">Small ribosomal subunit protein uS17</fullName>
    </recommendedName>
</protein>
<comment type="subunit">
    <text evidence="6">Part of the 30S ribosomal subunit.</text>
</comment>
<dbReference type="NCBIfam" id="NF004123">
    <property type="entry name" value="PRK05610.1"/>
    <property type="match status" value="1"/>
</dbReference>
<proteinExistence type="inferred from homology"/>
<gene>
    <name evidence="6 8" type="primary">rpsQ</name>
    <name evidence="8" type="ORF">HY220_02045</name>
</gene>
<dbReference type="GO" id="GO:0022627">
    <property type="term" value="C:cytosolic small ribosomal subunit"/>
    <property type="evidence" value="ECO:0007669"/>
    <property type="project" value="UniProtKB-UniRule"/>
</dbReference>
<evidence type="ECO:0000256" key="1">
    <source>
        <dbReference type="ARBA" id="ARBA00010254"/>
    </source>
</evidence>
<dbReference type="PRINTS" id="PR00973">
    <property type="entry name" value="RIBOSOMALS17"/>
</dbReference>
<keyword evidence="2 6" id="KW-0699">rRNA-binding</keyword>
<accession>A0A9D6LNB9</accession>
<dbReference type="CDD" id="cd00364">
    <property type="entry name" value="Ribosomal_uS17"/>
    <property type="match status" value="1"/>
</dbReference>
<dbReference type="Proteomes" id="UP000808388">
    <property type="component" value="Unassembled WGS sequence"/>
</dbReference>
<dbReference type="Gene3D" id="2.40.50.140">
    <property type="entry name" value="Nucleic acid-binding proteins"/>
    <property type="match status" value="1"/>
</dbReference>
<dbReference type="HAMAP" id="MF_01345_B">
    <property type="entry name" value="Ribosomal_uS17_B"/>
    <property type="match status" value="1"/>
</dbReference>
<dbReference type="AlphaFoldDB" id="A0A9D6LNB9"/>
<comment type="function">
    <text evidence="6">One of the primary rRNA binding proteins, it binds specifically to the 5'-end of 16S ribosomal RNA.</text>
</comment>
<keyword evidence="3 6" id="KW-0694">RNA-binding</keyword>
<dbReference type="GO" id="GO:0019843">
    <property type="term" value="F:rRNA binding"/>
    <property type="evidence" value="ECO:0007669"/>
    <property type="project" value="UniProtKB-UniRule"/>
</dbReference>
<evidence type="ECO:0000313" key="8">
    <source>
        <dbReference type="EMBL" id="MBI3627510.1"/>
    </source>
</evidence>
<dbReference type="GO" id="GO:0003735">
    <property type="term" value="F:structural constituent of ribosome"/>
    <property type="evidence" value="ECO:0007669"/>
    <property type="project" value="UniProtKB-UniRule"/>
</dbReference>
<evidence type="ECO:0000256" key="2">
    <source>
        <dbReference type="ARBA" id="ARBA00022730"/>
    </source>
</evidence>
<evidence type="ECO:0000256" key="4">
    <source>
        <dbReference type="ARBA" id="ARBA00022980"/>
    </source>
</evidence>
<dbReference type="SUPFAM" id="SSF50249">
    <property type="entry name" value="Nucleic acid-binding proteins"/>
    <property type="match status" value="1"/>
</dbReference>
<dbReference type="PROSITE" id="PS00056">
    <property type="entry name" value="RIBOSOMAL_S17"/>
    <property type="match status" value="1"/>
</dbReference>
<name>A0A9D6LNB9_9BACT</name>